<dbReference type="InterPro" id="IPR050843">
    <property type="entry name" value="Glycosyl_Hydrlase_38"/>
</dbReference>
<dbReference type="AlphaFoldDB" id="A0A183FDI8"/>
<dbReference type="InterPro" id="IPR027291">
    <property type="entry name" value="Glyco_hydro_38_N_sf"/>
</dbReference>
<accession>A0A183FDI8</accession>
<dbReference type="Pfam" id="PF01074">
    <property type="entry name" value="Glyco_hydro_38N"/>
    <property type="match status" value="1"/>
</dbReference>
<protein>
    <submittedName>
        <fullName evidence="6">Alpha-mann_mid domain-containing protein</fullName>
    </submittedName>
</protein>
<name>A0A183FDI8_HELPZ</name>
<dbReference type="Gene3D" id="3.20.110.10">
    <property type="entry name" value="Glycoside hydrolase 38, N terminal domain"/>
    <property type="match status" value="2"/>
</dbReference>
<dbReference type="GO" id="GO:0004559">
    <property type="term" value="F:alpha-mannosidase activity"/>
    <property type="evidence" value="ECO:0007669"/>
    <property type="project" value="InterPro"/>
</dbReference>
<evidence type="ECO:0000313" key="5">
    <source>
        <dbReference type="Proteomes" id="UP000050761"/>
    </source>
</evidence>
<evidence type="ECO:0000256" key="1">
    <source>
        <dbReference type="ARBA" id="ARBA00022801"/>
    </source>
</evidence>
<keyword evidence="5" id="KW-1185">Reference proteome</keyword>
<sequence length="324" mass="37680">MTFVWAETIFLERWWRQQNDSVKADVRQLVKEGRLDLVTGSWVMTDEANPYYPVSVDNIIEGFQFIANEFGVKPSVLFTVDPFGHSNSIAYLYKQADQTGETAMLTHVLPYYHYDIPSSCGPSPPACCHIDFLRYYKNYNCFMEAAPVTKDNLQLKADTLSTQLKNMSDAYISDVVIMLYGDDFRFTTPFEWKVQYEGLRQVFDVINSQNAIDIRFGTISDFFKELENWYEKNDVRPPSLTGDFFPYKLEVASWTGYYTTRPFYKSQERRLHWLLRAADLLSSQAQHIVPRTDETLGKLEKARKALLLFQHHDAITGTHEFIII</sequence>
<dbReference type="OrthoDB" id="10261055at2759"/>
<dbReference type="InterPro" id="IPR011330">
    <property type="entry name" value="Glyco_hydro/deAcase_b/a-brl"/>
</dbReference>
<dbReference type="PANTHER" id="PTHR11607">
    <property type="entry name" value="ALPHA-MANNOSIDASE"/>
    <property type="match status" value="1"/>
</dbReference>
<dbReference type="Pfam" id="PF09261">
    <property type="entry name" value="Alpha-mann_mid"/>
    <property type="match status" value="1"/>
</dbReference>
<dbReference type="Gene3D" id="1.20.1270.50">
    <property type="entry name" value="Glycoside hydrolase family 38, central domain"/>
    <property type="match status" value="1"/>
</dbReference>
<dbReference type="SUPFAM" id="SSF88688">
    <property type="entry name" value="Families 57/38 glycoside transferase middle domain"/>
    <property type="match status" value="1"/>
</dbReference>
<dbReference type="SUPFAM" id="SSF88713">
    <property type="entry name" value="Glycoside hydrolase/deacetylase"/>
    <property type="match status" value="1"/>
</dbReference>
<accession>A0A3P7WI84</accession>
<reference evidence="4 5" key="1">
    <citation type="submission" date="2018-11" db="EMBL/GenBank/DDBJ databases">
        <authorList>
            <consortium name="Pathogen Informatics"/>
        </authorList>
    </citation>
    <scope>NUCLEOTIDE SEQUENCE [LARGE SCALE GENOMIC DNA]</scope>
</reference>
<dbReference type="EMBL" id="UZAH01025297">
    <property type="protein sequence ID" value="VDO60821.1"/>
    <property type="molecule type" value="Genomic_DNA"/>
</dbReference>
<organism evidence="5 6">
    <name type="scientific">Heligmosomoides polygyrus</name>
    <name type="common">Parasitic roundworm</name>
    <dbReference type="NCBI Taxonomy" id="6339"/>
    <lineage>
        <taxon>Eukaryota</taxon>
        <taxon>Metazoa</taxon>
        <taxon>Ecdysozoa</taxon>
        <taxon>Nematoda</taxon>
        <taxon>Chromadorea</taxon>
        <taxon>Rhabditida</taxon>
        <taxon>Rhabditina</taxon>
        <taxon>Rhabditomorpha</taxon>
        <taxon>Strongyloidea</taxon>
        <taxon>Heligmosomidae</taxon>
        <taxon>Heligmosomoides</taxon>
    </lineage>
</organism>
<dbReference type="GO" id="GO:0000139">
    <property type="term" value="C:Golgi membrane"/>
    <property type="evidence" value="ECO:0007669"/>
    <property type="project" value="TreeGrafter"/>
</dbReference>
<evidence type="ECO:0000256" key="2">
    <source>
        <dbReference type="ARBA" id="ARBA00023295"/>
    </source>
</evidence>
<dbReference type="InterPro" id="IPR037094">
    <property type="entry name" value="Glyco_hydro_38_cen_sf"/>
</dbReference>
<dbReference type="SMART" id="SM00872">
    <property type="entry name" value="Alpha-mann_mid"/>
    <property type="match status" value="1"/>
</dbReference>
<evidence type="ECO:0000313" key="4">
    <source>
        <dbReference type="EMBL" id="VDO60821.1"/>
    </source>
</evidence>
<dbReference type="GO" id="GO:0006491">
    <property type="term" value="P:N-glycan processing"/>
    <property type="evidence" value="ECO:0007669"/>
    <property type="project" value="TreeGrafter"/>
</dbReference>
<reference evidence="6" key="2">
    <citation type="submission" date="2019-09" db="UniProtKB">
        <authorList>
            <consortium name="WormBaseParasite"/>
        </authorList>
    </citation>
    <scope>IDENTIFICATION</scope>
</reference>
<evidence type="ECO:0000259" key="3">
    <source>
        <dbReference type="SMART" id="SM00872"/>
    </source>
</evidence>
<keyword evidence="2" id="KW-0326">Glycosidase</keyword>
<dbReference type="WBParaSite" id="HPBE_0000431401-mRNA-1">
    <property type="protein sequence ID" value="HPBE_0000431401-mRNA-1"/>
    <property type="gene ID" value="HPBE_0000431401"/>
</dbReference>
<dbReference type="InterPro" id="IPR015341">
    <property type="entry name" value="Glyco_hydro_38_cen"/>
</dbReference>
<dbReference type="Proteomes" id="UP000050761">
    <property type="component" value="Unassembled WGS sequence"/>
</dbReference>
<gene>
    <name evidence="4" type="ORF">HPBE_LOCUS4315</name>
</gene>
<dbReference type="GO" id="GO:0006013">
    <property type="term" value="P:mannose metabolic process"/>
    <property type="evidence" value="ECO:0007669"/>
    <property type="project" value="InterPro"/>
</dbReference>
<evidence type="ECO:0000313" key="6">
    <source>
        <dbReference type="WBParaSite" id="HPBE_0000431401-mRNA-1"/>
    </source>
</evidence>
<dbReference type="PANTHER" id="PTHR11607:SF71">
    <property type="entry name" value="ALPHA-MANNOSIDASE"/>
    <property type="match status" value="1"/>
</dbReference>
<feature type="domain" description="Glycoside hydrolase family 38 central" evidence="3">
    <location>
        <begin position="252"/>
        <end position="321"/>
    </location>
</feature>
<dbReference type="InterPro" id="IPR000602">
    <property type="entry name" value="Glyco_hydro_38_N"/>
</dbReference>
<dbReference type="InterPro" id="IPR028995">
    <property type="entry name" value="Glyco_hydro_57/38_cen_sf"/>
</dbReference>
<keyword evidence="1" id="KW-0378">Hydrolase</keyword>
<proteinExistence type="predicted"/>